<name>A0A3P7LTY2_DIBLA</name>
<sequence length="87" mass="9990">MCQSKENDDAQSTEEISTVNVSELKAAKVVEVKQYDAEDAQLPPAEYVKTRIFPVLLPILAEMLEEAQRRECFEVRSRFNAQQMELL</sequence>
<evidence type="ECO:0000313" key="1">
    <source>
        <dbReference type="EMBL" id="VDN16670.1"/>
    </source>
</evidence>
<proteinExistence type="predicted"/>
<reference evidence="1 2" key="1">
    <citation type="submission" date="2018-11" db="EMBL/GenBank/DDBJ databases">
        <authorList>
            <consortium name="Pathogen Informatics"/>
        </authorList>
    </citation>
    <scope>NUCLEOTIDE SEQUENCE [LARGE SCALE GENOMIC DNA]</scope>
</reference>
<dbReference type="AlphaFoldDB" id="A0A3P7LTY2"/>
<protein>
    <submittedName>
        <fullName evidence="1">Uncharacterized protein</fullName>
    </submittedName>
</protein>
<gene>
    <name evidence="1" type="ORF">DILT_LOCUS12501</name>
</gene>
<dbReference type="EMBL" id="UYRU01066659">
    <property type="protein sequence ID" value="VDN16670.1"/>
    <property type="molecule type" value="Genomic_DNA"/>
</dbReference>
<dbReference type="OrthoDB" id="2155538at2759"/>
<organism evidence="1 2">
    <name type="scientific">Dibothriocephalus latus</name>
    <name type="common">Fish tapeworm</name>
    <name type="synonym">Diphyllobothrium latum</name>
    <dbReference type="NCBI Taxonomy" id="60516"/>
    <lineage>
        <taxon>Eukaryota</taxon>
        <taxon>Metazoa</taxon>
        <taxon>Spiralia</taxon>
        <taxon>Lophotrochozoa</taxon>
        <taxon>Platyhelminthes</taxon>
        <taxon>Cestoda</taxon>
        <taxon>Eucestoda</taxon>
        <taxon>Diphyllobothriidea</taxon>
        <taxon>Diphyllobothriidae</taxon>
        <taxon>Dibothriocephalus</taxon>
    </lineage>
</organism>
<accession>A0A3P7LTY2</accession>
<evidence type="ECO:0000313" key="2">
    <source>
        <dbReference type="Proteomes" id="UP000281553"/>
    </source>
</evidence>
<keyword evidence="2" id="KW-1185">Reference proteome</keyword>
<dbReference type="Proteomes" id="UP000281553">
    <property type="component" value="Unassembled WGS sequence"/>
</dbReference>